<evidence type="ECO:0000256" key="1">
    <source>
        <dbReference type="ARBA" id="ARBA00004561"/>
    </source>
</evidence>
<dbReference type="GO" id="GO:0043709">
    <property type="term" value="P:cell adhesion involved in single-species biofilm formation"/>
    <property type="evidence" value="ECO:0007669"/>
    <property type="project" value="TreeGrafter"/>
</dbReference>
<feature type="domain" description="Fimbrial-type adhesion" evidence="6">
    <location>
        <begin position="42"/>
        <end position="204"/>
    </location>
</feature>
<keyword evidence="3 5" id="KW-0732">Signal</keyword>
<evidence type="ECO:0000256" key="4">
    <source>
        <dbReference type="ARBA" id="ARBA00023263"/>
    </source>
</evidence>
<protein>
    <submittedName>
        <fullName evidence="7">Fimbrial protein</fullName>
    </submittedName>
</protein>
<reference evidence="7 8" key="1">
    <citation type="submission" date="2018-12" db="EMBL/GenBank/DDBJ databases">
        <title>Identification of serotype of rogose Salmonella by whole genome sequencing.</title>
        <authorList>
            <person name="Sacchi C.T."/>
            <person name="Goncalves C.R."/>
            <person name="Tiba-Casas M.R."/>
        </authorList>
    </citation>
    <scope>NUCLEOTIDE SEQUENCE [LARGE SCALE GENOMIC DNA]</scope>
    <source>
        <strain evidence="7 8">169_17</strain>
    </source>
</reference>
<dbReference type="SUPFAM" id="SSF49401">
    <property type="entry name" value="Bacterial adhesins"/>
    <property type="match status" value="1"/>
</dbReference>
<evidence type="ECO:0000256" key="5">
    <source>
        <dbReference type="SAM" id="SignalP"/>
    </source>
</evidence>
<dbReference type="PANTHER" id="PTHR33420">
    <property type="entry name" value="FIMBRIAL SUBUNIT ELFA-RELATED"/>
    <property type="match status" value="1"/>
</dbReference>
<gene>
    <name evidence="7" type="ORF">EI538_04245</name>
</gene>
<dbReference type="AlphaFoldDB" id="A0A3V8HXS1"/>
<name>A0A3V8HXS1_SALER</name>
<dbReference type="EMBL" id="RSEO01000003">
    <property type="protein sequence ID" value="RXQ37184.1"/>
    <property type="molecule type" value="Genomic_DNA"/>
</dbReference>
<dbReference type="GO" id="GO:0009289">
    <property type="term" value="C:pilus"/>
    <property type="evidence" value="ECO:0007669"/>
    <property type="project" value="UniProtKB-SubCell"/>
</dbReference>
<dbReference type="InterPro" id="IPR036937">
    <property type="entry name" value="Adhesion_dom_fimbrial_sf"/>
</dbReference>
<evidence type="ECO:0000256" key="3">
    <source>
        <dbReference type="ARBA" id="ARBA00022729"/>
    </source>
</evidence>
<dbReference type="Pfam" id="PF00419">
    <property type="entry name" value="Fimbrial"/>
    <property type="match status" value="1"/>
</dbReference>
<dbReference type="InterPro" id="IPR000259">
    <property type="entry name" value="Adhesion_dom_fimbrial"/>
</dbReference>
<comment type="subcellular location">
    <subcellularLocation>
        <location evidence="1">Fimbrium</location>
    </subcellularLocation>
</comment>
<dbReference type="Gene3D" id="2.60.40.1090">
    <property type="entry name" value="Fimbrial-type adhesion domain"/>
    <property type="match status" value="1"/>
</dbReference>
<dbReference type="Proteomes" id="UP000290660">
    <property type="component" value="Unassembled WGS sequence"/>
</dbReference>
<evidence type="ECO:0000313" key="7">
    <source>
        <dbReference type="EMBL" id="RXQ37184.1"/>
    </source>
</evidence>
<evidence type="ECO:0000313" key="8">
    <source>
        <dbReference type="Proteomes" id="UP000290660"/>
    </source>
</evidence>
<organism evidence="7 8">
    <name type="scientific">Salmonella enterica</name>
    <name type="common">Salmonella choleraesuis</name>
    <dbReference type="NCBI Taxonomy" id="28901"/>
    <lineage>
        <taxon>Bacteria</taxon>
        <taxon>Pseudomonadati</taxon>
        <taxon>Pseudomonadota</taxon>
        <taxon>Gammaproteobacteria</taxon>
        <taxon>Enterobacterales</taxon>
        <taxon>Enterobacteriaceae</taxon>
        <taxon>Salmonella</taxon>
    </lineage>
</organism>
<dbReference type="InterPro" id="IPR050263">
    <property type="entry name" value="Bact_Fimbrial_Adh_Pro"/>
</dbReference>
<evidence type="ECO:0000256" key="2">
    <source>
        <dbReference type="ARBA" id="ARBA00006671"/>
    </source>
</evidence>
<dbReference type="PANTHER" id="PTHR33420:SF12">
    <property type="entry name" value="FIMBRIN-LIKE PROTEIN FIMI-RELATED"/>
    <property type="match status" value="1"/>
</dbReference>
<evidence type="ECO:0000259" key="6">
    <source>
        <dbReference type="Pfam" id="PF00419"/>
    </source>
</evidence>
<comment type="caution">
    <text evidence="7">The sequence shown here is derived from an EMBL/GenBank/DDBJ whole genome shotgun (WGS) entry which is preliminary data.</text>
</comment>
<comment type="similarity">
    <text evidence="2">Belongs to the fimbrial protein family.</text>
</comment>
<proteinExistence type="inferred from homology"/>
<accession>A0A3V8HXS1</accession>
<dbReference type="RefSeq" id="WP_127174679.1">
    <property type="nucleotide sequence ID" value="NZ_JASMSH010000003.1"/>
</dbReference>
<feature type="signal peptide" evidence="5">
    <location>
        <begin position="1"/>
        <end position="27"/>
    </location>
</feature>
<dbReference type="InterPro" id="IPR008966">
    <property type="entry name" value="Adhesion_dom_sf"/>
</dbReference>
<keyword evidence="4" id="KW-0281">Fimbrium</keyword>
<sequence length="204" mass="21606">MKKQLLRGIIVGALATFATGIPTFAQADGTPSLDLTVKANLTTGTCSASVVENDTETSTIAFGNVYLSEVNARSKSKTFVLRFSDCAGLKDKKATFQLAPNNIDCAGLTNKTDGQFDNAILPADGGSSKVVVDVWTTDTLGGTDKTRLHCWSKPSQTVDLSTATLTQPVDVPLKAYLMRQGGTSATDLVAGNFRSPTTFIITYQ</sequence>
<feature type="chain" id="PRO_5030087530" evidence="5">
    <location>
        <begin position="28"/>
        <end position="204"/>
    </location>
</feature>